<proteinExistence type="predicted"/>
<reference evidence="2" key="5">
    <citation type="submission" date="2014-05" db="EMBL/GenBank/DDBJ databases">
        <authorList>
            <person name="Wang L."/>
            <person name="Yang H."/>
            <person name="Xiang H."/>
        </authorList>
    </citation>
    <scope>NUCLEOTIDE SEQUENCE</scope>
    <source>
        <strain evidence="2">CGMCC 1.2087</strain>
    </source>
</reference>
<accession>I3R2U5</accession>
<evidence type="ECO:0000313" key="4">
    <source>
        <dbReference type="EMBL" id="EMA02169.1"/>
    </source>
</evidence>
<evidence type="ECO:0000313" key="2">
    <source>
        <dbReference type="EMBL" id="AFK18555.1"/>
    </source>
</evidence>
<keyword evidence="7" id="KW-1185">Reference proteome</keyword>
<gene>
    <name evidence="2" type="ordered locus">HFX_0834</name>
    <name evidence="3" type="ORF">BM92_05065</name>
    <name evidence="4" type="ORF">C439_06300</name>
    <name evidence="5" type="ORF">E6P09_07200</name>
</gene>
<evidence type="ECO:0000313" key="3">
    <source>
        <dbReference type="EMBL" id="AHZ22067.1"/>
    </source>
</evidence>
<dbReference type="EMBL" id="CP007551">
    <property type="protein sequence ID" value="AHZ22067.1"/>
    <property type="molecule type" value="Genomic_DNA"/>
</dbReference>
<feature type="compositionally biased region" description="Low complexity" evidence="1">
    <location>
        <begin position="32"/>
        <end position="64"/>
    </location>
</feature>
<evidence type="ECO:0000313" key="7">
    <source>
        <dbReference type="Proteomes" id="UP000011603"/>
    </source>
</evidence>
<reference evidence="2" key="1">
    <citation type="journal article" date="2012" name="Appl. Environ. Microbiol.">
        <title>Identification of the haloarchaeal phasin (PhaP) that functions in polyhydroxyalkanoate accumulation and granule formation in Haloferax mediterranei.</title>
        <authorList>
            <person name="Cai S."/>
            <person name="Cai L."/>
            <person name="Liu H."/>
            <person name="Liu X."/>
            <person name="Han J."/>
            <person name="Zhou J."/>
            <person name="Xiang H."/>
        </authorList>
    </citation>
    <scope>NUCLEOTIDE SEQUENCE</scope>
    <source>
        <strain evidence="2">CGMCC 1.2087</strain>
    </source>
</reference>
<dbReference type="PaxDb" id="523841-HFX_0834"/>
<dbReference type="Proteomes" id="UP000011603">
    <property type="component" value="Unassembled WGS sequence"/>
</dbReference>
<name>I3R2U5_HALMT</name>
<dbReference type="Proteomes" id="UP000299011">
    <property type="component" value="Chromosome"/>
</dbReference>
<evidence type="ECO:0000313" key="5">
    <source>
        <dbReference type="EMBL" id="QCQ76612.1"/>
    </source>
</evidence>
<organism evidence="2 6">
    <name type="scientific">Haloferax mediterranei (strain ATCC 33500 / DSM 1411 / JCM 8866 / NBRC 14739 / NCIMB 2177 / R-4)</name>
    <name type="common">Halobacterium mediterranei</name>
    <dbReference type="NCBI Taxonomy" id="523841"/>
    <lineage>
        <taxon>Archaea</taxon>
        <taxon>Methanobacteriati</taxon>
        <taxon>Methanobacteriota</taxon>
        <taxon>Stenosarchaea group</taxon>
        <taxon>Halobacteria</taxon>
        <taxon>Halobacteriales</taxon>
        <taxon>Haloferacaceae</taxon>
        <taxon>Haloferax</taxon>
    </lineage>
</organism>
<evidence type="ECO:0000313" key="9">
    <source>
        <dbReference type="Proteomes" id="UP000299011"/>
    </source>
</evidence>
<evidence type="ECO:0000313" key="8">
    <source>
        <dbReference type="Proteomes" id="UP000027075"/>
    </source>
</evidence>
<dbReference type="EMBL" id="CP001868">
    <property type="protein sequence ID" value="AFK18555.1"/>
    <property type="molecule type" value="Genomic_DNA"/>
</dbReference>
<reference evidence="3 8" key="4">
    <citation type="submission" date="2014-04" db="EMBL/GenBank/DDBJ databases">
        <title>Transcriptional profiles of Haloferax mediterranei on the basis of nitrogen availability.</title>
        <authorList>
            <person name="Bautista V."/>
        </authorList>
    </citation>
    <scope>NUCLEOTIDE SEQUENCE [LARGE SCALE GENOMIC DNA]</scope>
    <source>
        <strain evidence="3">ATCC 33500</strain>
        <strain evidence="8">ATCC 33500 / DSM 1411 / JCM 8866 / NBRC 14739 / NCIMB 2177 / R-4</strain>
    </source>
</reference>
<reference evidence="2 6" key="2">
    <citation type="journal article" date="2012" name="J. Bacteriol.">
        <title>Complete genome sequence of the metabolically versatile halophilic archaeon Haloferax mediterranei, a poly(3-hydroxybutyrate-co-3-hydroxyvalerate) producer.</title>
        <authorList>
            <person name="Han J."/>
            <person name="Zhang F."/>
            <person name="Hou J."/>
            <person name="Liu X."/>
            <person name="Li M."/>
            <person name="Liu H."/>
            <person name="Cai L."/>
            <person name="Zhang B."/>
            <person name="Chen Y."/>
            <person name="Zhou J."/>
            <person name="Hu S."/>
            <person name="Xiang H."/>
        </authorList>
    </citation>
    <scope>NUCLEOTIDE SEQUENCE [LARGE SCALE GENOMIC DNA]</scope>
    <source>
        <strain evidence="6">ATCC 33500 / DSM 1411 / JCM 8866 / NBRC 14739 / NCIMB 2177 / R-4</strain>
        <strain evidence="2">CGMCC 1.2087</strain>
    </source>
</reference>
<feature type="compositionally biased region" description="Low complexity" evidence="1">
    <location>
        <begin position="87"/>
        <end position="115"/>
    </location>
</feature>
<evidence type="ECO:0000313" key="6">
    <source>
        <dbReference type="Proteomes" id="UP000006469"/>
    </source>
</evidence>
<dbReference type="EMBL" id="AOLO01000007">
    <property type="protein sequence ID" value="EMA02169.1"/>
    <property type="molecule type" value="Genomic_DNA"/>
</dbReference>
<dbReference type="AlphaFoldDB" id="I3R2U5"/>
<dbReference type="EMBL" id="CP039139">
    <property type="protein sequence ID" value="QCQ76612.1"/>
    <property type="molecule type" value="Genomic_DNA"/>
</dbReference>
<dbReference type="STRING" id="523841.HFX_0834"/>
<dbReference type="Proteomes" id="UP000006469">
    <property type="component" value="Chromosome"/>
</dbReference>
<protein>
    <submittedName>
        <fullName evidence="2">Uncharacterized protein</fullName>
    </submittedName>
</protein>
<feature type="region of interest" description="Disordered" evidence="1">
    <location>
        <begin position="32"/>
        <end position="116"/>
    </location>
</feature>
<dbReference type="HOGENOM" id="CLU_1631593_0_0_2"/>
<reference evidence="5 9" key="6">
    <citation type="submission" date="2019-04" db="EMBL/GenBank/DDBJ databases">
        <title>Methylomes of two halophilic Archaea, Haloarcula marismortui and Haloferax mediterranei.</title>
        <authorList>
            <person name="DasSarma S."/>
            <person name="DasSarma P."/>
            <person name="DasSarma S."/>
            <person name="Fomenkov A."/>
            <person name="Vincze T."/>
            <person name="Anton B.P."/>
            <person name="Roberts R.J."/>
        </authorList>
    </citation>
    <scope>NUCLEOTIDE SEQUENCE [LARGE SCALE GENOMIC DNA]</scope>
    <source>
        <strain evidence="5">ATCC 33500</strain>
        <strain evidence="9">ATCC 33500 / DSM 1411 / JCM 8866 / NBRC 14739 / NCIMB 2177 / R-4</strain>
    </source>
</reference>
<reference evidence="4 7" key="3">
    <citation type="journal article" date="2014" name="PLoS Genet.">
        <title>Phylogenetically driven sequencing of extremely halophilic archaea reveals strategies for static and dynamic osmo-response.</title>
        <authorList>
            <person name="Becker E.A."/>
            <person name="Seitzer P.M."/>
            <person name="Tritt A."/>
            <person name="Larsen D."/>
            <person name="Krusor M."/>
            <person name="Yao A.I."/>
            <person name="Wu D."/>
            <person name="Madern D."/>
            <person name="Eisen J.A."/>
            <person name="Darling A.E."/>
            <person name="Facciotti M.T."/>
        </authorList>
    </citation>
    <scope>NUCLEOTIDE SEQUENCE [LARGE SCALE GENOMIC DNA]</scope>
    <source>
        <strain evidence="4">ATCC 33500</strain>
        <strain evidence="7">ATCC 33500 / DSM 1411 / JCM 8866 / NBRC 14739 / NCIMB 2177 / R-4</strain>
    </source>
</reference>
<dbReference type="KEGG" id="hme:HFX_0834"/>
<dbReference type="Proteomes" id="UP000027075">
    <property type="component" value="Chromosome"/>
</dbReference>
<evidence type="ECO:0000256" key="1">
    <source>
        <dbReference type="SAM" id="MobiDB-lite"/>
    </source>
</evidence>
<dbReference type="eggNOG" id="arCOG13954">
    <property type="taxonomic scope" value="Archaea"/>
</dbReference>
<sequence>MLLVVVGATIGLVGCNEQERPGQLTETQAQTLATTERTLVMPTQTTTTVSSTSTATEAATPTTTEDSDKDDSSPPSNSGSEGGGGSDTTTTASVTTTTTTPTSTATLTETPTNTSQVLDVAADETETATDVAWFVEIEWHDGGSLVIEPNAGLGLTDGSTYD</sequence>